<comment type="caution">
    <text evidence="9">The sequence shown here is derived from an EMBL/GenBank/DDBJ whole genome shotgun (WGS) entry which is preliminary data.</text>
</comment>
<evidence type="ECO:0000256" key="6">
    <source>
        <dbReference type="ARBA" id="ARBA00022801"/>
    </source>
</evidence>
<accession>A0A9Q3L8J8</accession>
<dbReference type="EC" id="3.1.-.-" evidence="9"/>
<dbReference type="GO" id="GO:0004521">
    <property type="term" value="F:RNA endonuclease activity"/>
    <property type="evidence" value="ECO:0007669"/>
    <property type="project" value="InterPro"/>
</dbReference>
<evidence type="ECO:0000256" key="2">
    <source>
        <dbReference type="ARBA" id="ARBA00009959"/>
    </source>
</evidence>
<dbReference type="Pfam" id="PF09827">
    <property type="entry name" value="CRISPR_Cas2"/>
    <property type="match status" value="1"/>
</dbReference>
<keyword evidence="8" id="KW-0051">Antiviral defense</keyword>
<evidence type="ECO:0000256" key="7">
    <source>
        <dbReference type="ARBA" id="ARBA00022842"/>
    </source>
</evidence>
<dbReference type="GO" id="GO:0043571">
    <property type="term" value="P:maintenance of CRISPR repeat elements"/>
    <property type="evidence" value="ECO:0007669"/>
    <property type="project" value="InterPro"/>
</dbReference>
<evidence type="ECO:0000313" key="10">
    <source>
        <dbReference type="Proteomes" id="UP000746160"/>
    </source>
</evidence>
<evidence type="ECO:0000256" key="5">
    <source>
        <dbReference type="ARBA" id="ARBA00022759"/>
    </source>
</evidence>
<dbReference type="SUPFAM" id="SSF143430">
    <property type="entry name" value="TTP0101/SSO1404-like"/>
    <property type="match status" value="1"/>
</dbReference>
<evidence type="ECO:0000256" key="4">
    <source>
        <dbReference type="ARBA" id="ARBA00022723"/>
    </source>
</evidence>
<dbReference type="GO" id="GO:0046872">
    <property type="term" value="F:metal ion binding"/>
    <property type="evidence" value="ECO:0007669"/>
    <property type="project" value="UniProtKB-KW"/>
</dbReference>
<sequence length="96" mass="11524">MYDIYETDSTSKNSIKFRTNLIKNGYYMIQYSIYVKTIPSYSQFSSEKQKLIQFLPKNANIRLILLSEKQYQDIILIKGHYSRNEIVNNTRRFIKL</sequence>
<comment type="cofactor">
    <cofactor evidence="1">
        <name>Mg(2+)</name>
        <dbReference type="ChEBI" id="CHEBI:18420"/>
    </cofactor>
</comment>
<organism evidence="9 10">
    <name type="scientific">Mycoplasmopsis anatis</name>
    <dbReference type="NCBI Taxonomy" id="171279"/>
    <lineage>
        <taxon>Bacteria</taxon>
        <taxon>Bacillati</taxon>
        <taxon>Mycoplasmatota</taxon>
        <taxon>Mycoplasmoidales</taxon>
        <taxon>Metamycoplasmataceae</taxon>
        <taxon>Mycoplasmopsis</taxon>
    </lineage>
</organism>
<name>A0A9Q3L8J8_9BACT</name>
<evidence type="ECO:0000256" key="1">
    <source>
        <dbReference type="ARBA" id="ARBA00001946"/>
    </source>
</evidence>
<reference evidence="9" key="1">
    <citation type="journal article" date="2021" name="Genes Genomics">
        <title>Comparative genomic analysis of Mycoplasma anatis strains.</title>
        <authorList>
            <person name="Zhou Q."/>
            <person name="Mai K."/>
            <person name="Yang D."/>
            <person name="Liu J."/>
            <person name="Yan Z."/>
            <person name="Luo C."/>
            <person name="Tan Y."/>
            <person name="Cao S."/>
            <person name="Zhou Q."/>
            <person name="Chen L."/>
            <person name="Chen F."/>
        </authorList>
    </citation>
    <scope>NUCLEOTIDE SEQUENCE</scope>
    <source>
        <strain evidence="9">DP07</strain>
    </source>
</reference>
<dbReference type="InterPro" id="IPR021127">
    <property type="entry name" value="CRISPR_associated_Cas2"/>
</dbReference>
<dbReference type="NCBIfam" id="TIGR01573">
    <property type="entry name" value="cas2"/>
    <property type="match status" value="1"/>
</dbReference>
<dbReference type="InterPro" id="IPR019199">
    <property type="entry name" value="Virulence_VapD/CRISPR_Cas2"/>
</dbReference>
<evidence type="ECO:0000256" key="3">
    <source>
        <dbReference type="ARBA" id="ARBA00022722"/>
    </source>
</evidence>
<evidence type="ECO:0000313" key="9">
    <source>
        <dbReference type="EMBL" id="MBW0602557.1"/>
    </source>
</evidence>
<keyword evidence="7" id="KW-0460">Magnesium</keyword>
<dbReference type="GO" id="GO:0016787">
    <property type="term" value="F:hydrolase activity"/>
    <property type="evidence" value="ECO:0007669"/>
    <property type="project" value="UniProtKB-KW"/>
</dbReference>
<dbReference type="GO" id="GO:0051607">
    <property type="term" value="P:defense response to virus"/>
    <property type="evidence" value="ECO:0007669"/>
    <property type="project" value="UniProtKB-KW"/>
</dbReference>
<proteinExistence type="inferred from homology"/>
<dbReference type="AlphaFoldDB" id="A0A9Q3L8J8"/>
<keyword evidence="3" id="KW-0540">Nuclease</keyword>
<evidence type="ECO:0000256" key="8">
    <source>
        <dbReference type="ARBA" id="ARBA00023118"/>
    </source>
</evidence>
<keyword evidence="6 9" id="KW-0378">Hydrolase</keyword>
<keyword evidence="4" id="KW-0479">Metal-binding</keyword>
<keyword evidence="5" id="KW-0255">Endonuclease</keyword>
<dbReference type="Proteomes" id="UP000746160">
    <property type="component" value="Unassembled WGS sequence"/>
</dbReference>
<protein>
    <submittedName>
        <fullName evidence="9">CRISPR-associated endoribonuclease Cas2</fullName>
        <ecNumber evidence="9">3.1.-.-</ecNumber>
    </submittedName>
</protein>
<gene>
    <name evidence="9" type="primary">cas2</name>
    <name evidence="9" type="ORF">MADP07_00279</name>
</gene>
<dbReference type="EMBL" id="JABZFG010000003">
    <property type="protein sequence ID" value="MBW0602557.1"/>
    <property type="molecule type" value="Genomic_DNA"/>
</dbReference>
<comment type="similarity">
    <text evidence="2">Belongs to the CRISPR-associated endoribonuclease Cas2 protein family.</text>
</comment>